<proteinExistence type="predicted"/>
<feature type="region of interest" description="Disordered" evidence="1">
    <location>
        <begin position="37"/>
        <end position="67"/>
    </location>
</feature>
<protein>
    <recommendedName>
        <fullName evidence="2">Small ribosomal subunit protein mS35 mitochondrial conserved domain-containing protein</fullName>
    </recommendedName>
</protein>
<dbReference type="PANTHER" id="PTHR13490:SF0">
    <property type="entry name" value="SMALL RIBOSOMAL SUBUNIT PROTEIN MS35"/>
    <property type="match status" value="1"/>
</dbReference>
<comment type="caution">
    <text evidence="3">The sequence shown here is derived from an EMBL/GenBank/DDBJ whole genome shotgun (WGS) entry which is preliminary data.</text>
</comment>
<evidence type="ECO:0000259" key="2">
    <source>
        <dbReference type="Pfam" id="PF10213"/>
    </source>
</evidence>
<gene>
    <name evidence="3" type="ORF">FGG08_003281</name>
</gene>
<organism evidence="3 4">
    <name type="scientific">Glutinoglossum americanum</name>
    <dbReference type="NCBI Taxonomy" id="1670608"/>
    <lineage>
        <taxon>Eukaryota</taxon>
        <taxon>Fungi</taxon>
        <taxon>Dikarya</taxon>
        <taxon>Ascomycota</taxon>
        <taxon>Pezizomycotina</taxon>
        <taxon>Geoglossomycetes</taxon>
        <taxon>Geoglossales</taxon>
        <taxon>Geoglossaceae</taxon>
        <taxon>Glutinoglossum</taxon>
    </lineage>
</organism>
<feature type="domain" description="Small ribosomal subunit protein mS35 mitochondrial conserved" evidence="2">
    <location>
        <begin position="189"/>
        <end position="309"/>
    </location>
</feature>
<dbReference type="OrthoDB" id="283424at2759"/>
<dbReference type="Proteomes" id="UP000698800">
    <property type="component" value="Unassembled WGS sequence"/>
</dbReference>
<dbReference type="PANTHER" id="PTHR13490">
    <property type="entry name" value="MITOCHONDRIAL 28S RIBOSOMAL PROTEIN S28"/>
    <property type="match status" value="1"/>
</dbReference>
<keyword evidence="4" id="KW-1185">Reference proteome</keyword>
<evidence type="ECO:0000313" key="4">
    <source>
        <dbReference type="Proteomes" id="UP000698800"/>
    </source>
</evidence>
<dbReference type="GO" id="GO:0003735">
    <property type="term" value="F:structural constituent of ribosome"/>
    <property type="evidence" value="ECO:0007669"/>
    <property type="project" value="InterPro"/>
</dbReference>
<dbReference type="GO" id="GO:0005763">
    <property type="term" value="C:mitochondrial small ribosomal subunit"/>
    <property type="evidence" value="ECO:0007669"/>
    <property type="project" value="TreeGrafter"/>
</dbReference>
<evidence type="ECO:0000256" key="1">
    <source>
        <dbReference type="SAM" id="MobiDB-lite"/>
    </source>
</evidence>
<name>A0A9P8HYP0_9PEZI</name>
<dbReference type="EMBL" id="JAGHQL010000056">
    <property type="protein sequence ID" value="KAH0542344.1"/>
    <property type="molecule type" value="Genomic_DNA"/>
</dbReference>
<dbReference type="Pfam" id="PF10213">
    <property type="entry name" value="MRP-S28"/>
    <property type="match status" value="1"/>
</dbReference>
<reference evidence="3" key="1">
    <citation type="submission" date="2021-03" db="EMBL/GenBank/DDBJ databases">
        <title>Comparative genomics and phylogenomic investigation of the class Geoglossomycetes provide insights into ecological specialization and systematics.</title>
        <authorList>
            <person name="Melie T."/>
            <person name="Pirro S."/>
            <person name="Miller A.N."/>
            <person name="Quandt A."/>
        </authorList>
    </citation>
    <scope>NUCLEOTIDE SEQUENCE</scope>
    <source>
        <strain evidence="3">GBOQ0MN5Z8</strain>
    </source>
</reference>
<dbReference type="AlphaFoldDB" id="A0A9P8HYP0"/>
<accession>A0A9P8HYP0</accession>
<dbReference type="InterPro" id="IPR039848">
    <property type="entry name" value="Ribosomal_mS35_mt"/>
</dbReference>
<dbReference type="InterPro" id="IPR019349">
    <property type="entry name" value="Ribosomal_mS35_mit"/>
</dbReference>
<dbReference type="GO" id="GO:0032543">
    <property type="term" value="P:mitochondrial translation"/>
    <property type="evidence" value="ECO:0007669"/>
    <property type="project" value="InterPro"/>
</dbReference>
<sequence>MAAAVNRLGFTARRCAYVFPFQSASRISIASFRHFSSSRDGEDVEPDERNSFPASRPPPSNFADSLSAEDRARYESFSAEDRKHFEQTAERLRRHMTSPSVEGRLSAAVATAAHNIEVMRPAIPQERFRGGGFMALGEEDEEGTGPDDEFKEDDISSLAHAELEQHREMREYARLAAWEMPLLSKLAKPFVPPTADQPLRFRYTTYLGEEHPAEKKVVLQFCTKDMPDLTEVQREKLIKLVGVRYNPETDIAKLSCEMFETQAQNKRYLGDLVDTLLREARDPTETFEDIPLDFRHHRFRGKPKFPEHWRMTPERKKQLLALRQERELKDQQRAAEGKLLDGVVIIGESLAARPASSAPLVEGAAKLRVKGKGKRGLKG</sequence>
<evidence type="ECO:0000313" key="3">
    <source>
        <dbReference type="EMBL" id="KAH0542344.1"/>
    </source>
</evidence>